<feature type="region of interest" description="Disordered" evidence="1">
    <location>
        <begin position="45"/>
        <end position="65"/>
    </location>
</feature>
<evidence type="ECO:0000313" key="4">
    <source>
        <dbReference type="Proteomes" id="UP001178507"/>
    </source>
</evidence>
<protein>
    <submittedName>
        <fullName evidence="3">Uncharacterized protein</fullName>
    </submittedName>
</protein>
<proteinExistence type="predicted"/>
<evidence type="ECO:0000256" key="1">
    <source>
        <dbReference type="SAM" id="MobiDB-lite"/>
    </source>
</evidence>
<reference evidence="3" key="1">
    <citation type="submission" date="2023-08" db="EMBL/GenBank/DDBJ databases">
        <authorList>
            <person name="Chen Y."/>
            <person name="Shah S."/>
            <person name="Dougan E. K."/>
            <person name="Thang M."/>
            <person name="Chan C."/>
        </authorList>
    </citation>
    <scope>NUCLEOTIDE SEQUENCE</scope>
</reference>
<evidence type="ECO:0000313" key="3">
    <source>
        <dbReference type="EMBL" id="CAJ1375996.1"/>
    </source>
</evidence>
<keyword evidence="4" id="KW-1185">Reference proteome</keyword>
<feature type="compositionally biased region" description="Polar residues" evidence="1">
    <location>
        <begin position="55"/>
        <end position="65"/>
    </location>
</feature>
<feature type="region of interest" description="Disordered" evidence="1">
    <location>
        <begin position="280"/>
        <end position="306"/>
    </location>
</feature>
<evidence type="ECO:0000256" key="2">
    <source>
        <dbReference type="SAM" id="SignalP"/>
    </source>
</evidence>
<dbReference type="EMBL" id="CAUJNA010000355">
    <property type="protein sequence ID" value="CAJ1375996.1"/>
    <property type="molecule type" value="Genomic_DNA"/>
</dbReference>
<dbReference type="AlphaFoldDB" id="A0AA36HVT0"/>
<feature type="signal peptide" evidence="2">
    <location>
        <begin position="1"/>
        <end position="21"/>
    </location>
</feature>
<sequence length="306" mass="33912">MDVRRHGALLVLVLAGRLAFAVPPAAFGATASAARSEVTLAAKPGKAPKAAVDNRANQMNPNNPRYQTKAKKVAQSGRAVLNNQANHANQMNPNHPAFQQSRRLLPLEGEQRQRFAQKKKQQNTNEGHWARRAQLKTANDKLPTHAFDSFLRELRKVVPSAQVRKTGSRNKGTAIGGSDWDYHITSEPMSTQQRDQILTHCQAFGIKVTCSKAFTMESQGASIDFFPPNAEWHDKVSVQKPGSVKFDHGAKNAIKSLKDTVPGEVSHALEQLLLEIQRDKGWSDKNDPSGQKRFQEAQRRLCNRGC</sequence>
<feature type="chain" id="PRO_5041202626" evidence="2">
    <location>
        <begin position="22"/>
        <end position="306"/>
    </location>
</feature>
<accession>A0AA36HVT0</accession>
<dbReference type="Proteomes" id="UP001178507">
    <property type="component" value="Unassembled WGS sequence"/>
</dbReference>
<gene>
    <name evidence="3" type="ORF">EVOR1521_LOCUS5164</name>
</gene>
<name>A0AA36HVT0_9DINO</name>
<comment type="caution">
    <text evidence="3">The sequence shown here is derived from an EMBL/GenBank/DDBJ whole genome shotgun (WGS) entry which is preliminary data.</text>
</comment>
<organism evidence="3 4">
    <name type="scientific">Effrenium voratum</name>
    <dbReference type="NCBI Taxonomy" id="2562239"/>
    <lineage>
        <taxon>Eukaryota</taxon>
        <taxon>Sar</taxon>
        <taxon>Alveolata</taxon>
        <taxon>Dinophyceae</taxon>
        <taxon>Suessiales</taxon>
        <taxon>Symbiodiniaceae</taxon>
        <taxon>Effrenium</taxon>
    </lineage>
</organism>
<keyword evidence="2" id="KW-0732">Signal</keyword>